<comment type="caution">
    <text evidence="8">The sequence shown here is derived from an EMBL/GenBank/DDBJ whole genome shotgun (WGS) entry which is preliminary data.</text>
</comment>
<feature type="region of interest" description="Disordered" evidence="6">
    <location>
        <begin position="115"/>
        <end position="134"/>
    </location>
</feature>
<evidence type="ECO:0000256" key="3">
    <source>
        <dbReference type="ARBA" id="ARBA00022827"/>
    </source>
</evidence>
<evidence type="ECO:0000313" key="9">
    <source>
        <dbReference type="Proteomes" id="UP001583177"/>
    </source>
</evidence>
<sequence>MAGGEALRSLIVSGIRRLTGRAGRKRERIAILGSGWAGYAFARTLDPNKYERIIISPRSYFVFTPLLASTSVGTLEFRTTLESVRRLGDVEFHQGWADDIDFSRRVIRVEENQADDLSSQTILPPPKNDPKSNEIQVEPPQIPKGPVMDVAYDKLVIAVGAYSQTFGIEGVRQHAHFLRDIGDARRIRLRVLSLFEQCSSPTISEENRHKLLHFAVVGGGPTGIEFAAELHDLIHDDLYKIYPDLMKYVKITVYDISPKILPMFDQALASYAMGAIQKQNIEIKTAHSIQRVRPDTDSTGGLKIKIKEYGDDEVGAGIVVWSTGLMQNPLIEKLMGKSLSGALPVEGHEAPREFRLERDRKTGGVITDDRFRARLADASALGKDNTAAASSSSSIDTPGSGPAAGLQAQVLNDVFVIGDCAVIADQPTLPKTAQVASQEASYLAKALNKGTLEEGKPFTFRNLGTMTYLGNEF</sequence>
<evidence type="ECO:0000256" key="2">
    <source>
        <dbReference type="ARBA" id="ARBA00022630"/>
    </source>
</evidence>
<feature type="domain" description="FAD/NAD(P)-binding" evidence="7">
    <location>
        <begin position="28"/>
        <end position="336"/>
    </location>
</feature>
<keyword evidence="5" id="KW-0520">NAD</keyword>
<dbReference type="SUPFAM" id="SSF51905">
    <property type="entry name" value="FAD/NAD(P)-binding domain"/>
    <property type="match status" value="2"/>
</dbReference>
<keyword evidence="2" id="KW-0285">Flavoprotein</keyword>
<organism evidence="8 9">
    <name type="scientific">Diaporthe australafricana</name>
    <dbReference type="NCBI Taxonomy" id="127596"/>
    <lineage>
        <taxon>Eukaryota</taxon>
        <taxon>Fungi</taxon>
        <taxon>Dikarya</taxon>
        <taxon>Ascomycota</taxon>
        <taxon>Pezizomycotina</taxon>
        <taxon>Sordariomycetes</taxon>
        <taxon>Sordariomycetidae</taxon>
        <taxon>Diaporthales</taxon>
        <taxon>Diaporthaceae</taxon>
        <taxon>Diaporthe</taxon>
    </lineage>
</organism>
<dbReference type="InterPro" id="IPR045024">
    <property type="entry name" value="NDH-2"/>
</dbReference>
<evidence type="ECO:0000256" key="5">
    <source>
        <dbReference type="ARBA" id="ARBA00023027"/>
    </source>
</evidence>
<evidence type="ECO:0000256" key="1">
    <source>
        <dbReference type="ARBA" id="ARBA00005272"/>
    </source>
</evidence>
<name>A0ABR3XYS6_9PEZI</name>
<dbReference type="Proteomes" id="UP001583177">
    <property type="component" value="Unassembled WGS sequence"/>
</dbReference>
<evidence type="ECO:0000256" key="6">
    <source>
        <dbReference type="SAM" id="MobiDB-lite"/>
    </source>
</evidence>
<accession>A0ABR3XYS6</accession>
<dbReference type="Pfam" id="PF07992">
    <property type="entry name" value="Pyr_redox_2"/>
    <property type="match status" value="1"/>
</dbReference>
<dbReference type="PRINTS" id="PR00368">
    <property type="entry name" value="FADPNR"/>
</dbReference>
<protein>
    <recommendedName>
        <fullName evidence="7">FAD/NAD(P)-binding domain-containing protein</fullName>
    </recommendedName>
</protein>
<evidence type="ECO:0000259" key="7">
    <source>
        <dbReference type="Pfam" id="PF07992"/>
    </source>
</evidence>
<dbReference type="PANTHER" id="PTHR43706">
    <property type="entry name" value="NADH DEHYDROGENASE"/>
    <property type="match status" value="1"/>
</dbReference>
<dbReference type="EMBL" id="JAWRVE010000007">
    <property type="protein sequence ID" value="KAL1880707.1"/>
    <property type="molecule type" value="Genomic_DNA"/>
</dbReference>
<dbReference type="Gene3D" id="3.50.50.100">
    <property type="match status" value="1"/>
</dbReference>
<dbReference type="InterPro" id="IPR023753">
    <property type="entry name" value="FAD/NAD-binding_dom"/>
</dbReference>
<proteinExistence type="inferred from homology"/>
<comment type="similarity">
    <text evidence="1">Belongs to the NADH dehydrogenase family.</text>
</comment>
<keyword evidence="4" id="KW-0560">Oxidoreductase</keyword>
<gene>
    <name evidence="8" type="ORF">Daus18300_001321</name>
</gene>
<dbReference type="InterPro" id="IPR036188">
    <property type="entry name" value="FAD/NAD-bd_sf"/>
</dbReference>
<keyword evidence="3" id="KW-0274">FAD</keyword>
<keyword evidence="9" id="KW-1185">Reference proteome</keyword>
<evidence type="ECO:0000313" key="8">
    <source>
        <dbReference type="EMBL" id="KAL1880707.1"/>
    </source>
</evidence>
<reference evidence="8 9" key="1">
    <citation type="journal article" date="2024" name="IMA Fungus">
        <title>IMA Genome - F19 : A genome assembly and annotation guide to empower mycologists, including annotated draft genome sequences of Ceratocystis pirilliformis, Diaporthe australafricana, Fusarium ophioides, Paecilomyces lecythidis, and Sporothrix stenoceras.</title>
        <authorList>
            <person name="Aylward J."/>
            <person name="Wilson A.M."/>
            <person name="Visagie C.M."/>
            <person name="Spraker J."/>
            <person name="Barnes I."/>
            <person name="Buitendag C."/>
            <person name="Ceriani C."/>
            <person name="Del Mar Angel L."/>
            <person name="du Plessis D."/>
            <person name="Fuchs T."/>
            <person name="Gasser K."/>
            <person name="Kramer D."/>
            <person name="Li W."/>
            <person name="Munsamy K."/>
            <person name="Piso A."/>
            <person name="Price J.L."/>
            <person name="Sonnekus B."/>
            <person name="Thomas C."/>
            <person name="van der Nest A."/>
            <person name="van Dijk A."/>
            <person name="van Heerden A."/>
            <person name="van Vuuren N."/>
            <person name="Yilmaz N."/>
            <person name="Duong T.A."/>
            <person name="van der Merwe N.A."/>
            <person name="Wingfield M.J."/>
            <person name="Wingfield B.D."/>
        </authorList>
    </citation>
    <scope>NUCLEOTIDE SEQUENCE [LARGE SCALE GENOMIC DNA]</scope>
    <source>
        <strain evidence="8 9">CMW 18300</strain>
    </source>
</reference>
<evidence type="ECO:0000256" key="4">
    <source>
        <dbReference type="ARBA" id="ARBA00023002"/>
    </source>
</evidence>
<dbReference type="PANTHER" id="PTHR43706:SF17">
    <property type="entry name" value="NADH DEHYDROGENASE (EUROFUNG)"/>
    <property type="match status" value="1"/>
</dbReference>